<sequence>MQEAFTENGRPLESCNIGKVPGGIIPEVTNRMVAQLLVQYRPCLIKSHVAVLKLLVSVALLQHNKLCTDAERLAFLRGLQDIEHPVSKVKCCSPHHTVSQSTSALPSWIPPHIHSELLRLEKIPAFRGLIASLSTCPMQWQEYLHFPSSSVAGAVPFRSHSHLSLLQWALLWKTMLPDCLEGLADTMAIYHFNLPGQTAENEAPHTGNPEALLRYLVKHEGPIILTLPSSKEDKWTSIQSSSLNKQISWMCSTNK</sequence>
<gene>
    <name evidence="1" type="ORF">E3U43_009039</name>
</gene>
<protein>
    <submittedName>
        <fullName evidence="1">Uncharacterized protein</fullName>
    </submittedName>
</protein>
<dbReference type="Proteomes" id="UP000793456">
    <property type="component" value="Chromosome I"/>
</dbReference>
<evidence type="ECO:0000313" key="2">
    <source>
        <dbReference type="Proteomes" id="UP000793456"/>
    </source>
</evidence>
<accession>A0ACD3RX32</accession>
<proteinExistence type="predicted"/>
<keyword evidence="2" id="KW-1185">Reference proteome</keyword>
<organism evidence="1 2">
    <name type="scientific">Larimichthys crocea</name>
    <name type="common">Large yellow croaker</name>
    <name type="synonym">Pseudosciaena crocea</name>
    <dbReference type="NCBI Taxonomy" id="215358"/>
    <lineage>
        <taxon>Eukaryota</taxon>
        <taxon>Metazoa</taxon>
        <taxon>Chordata</taxon>
        <taxon>Craniata</taxon>
        <taxon>Vertebrata</taxon>
        <taxon>Euteleostomi</taxon>
        <taxon>Actinopterygii</taxon>
        <taxon>Neopterygii</taxon>
        <taxon>Teleostei</taxon>
        <taxon>Neoteleostei</taxon>
        <taxon>Acanthomorphata</taxon>
        <taxon>Eupercaria</taxon>
        <taxon>Sciaenidae</taxon>
        <taxon>Larimichthys</taxon>
    </lineage>
</organism>
<dbReference type="EMBL" id="CM011674">
    <property type="protein sequence ID" value="TMS23733.1"/>
    <property type="molecule type" value="Genomic_DNA"/>
</dbReference>
<comment type="caution">
    <text evidence="1">The sequence shown here is derived from an EMBL/GenBank/DDBJ whole genome shotgun (WGS) entry which is preliminary data.</text>
</comment>
<name>A0ACD3RX32_LARCR</name>
<evidence type="ECO:0000313" key="1">
    <source>
        <dbReference type="EMBL" id="TMS23733.1"/>
    </source>
</evidence>
<reference evidence="1" key="1">
    <citation type="submission" date="2018-11" db="EMBL/GenBank/DDBJ databases">
        <title>The sequence and de novo assembly of Larimichthys crocea genome using PacBio and Hi-C technologies.</title>
        <authorList>
            <person name="Xu P."/>
            <person name="Chen B."/>
            <person name="Zhou Z."/>
            <person name="Ke Q."/>
            <person name="Wu Y."/>
            <person name="Bai H."/>
            <person name="Pu F."/>
        </authorList>
    </citation>
    <scope>NUCLEOTIDE SEQUENCE</scope>
    <source>
        <tissue evidence="1">Muscle</tissue>
    </source>
</reference>